<gene>
    <name evidence="1" type="ORF">MRATA1EN22A_LOCUS27753</name>
</gene>
<protein>
    <submittedName>
        <fullName evidence="1">Uncharacterized protein</fullName>
    </submittedName>
</protein>
<organism evidence="1 2">
    <name type="scientific">Rangifer tarandus platyrhynchus</name>
    <name type="common">Svalbard reindeer</name>
    <dbReference type="NCBI Taxonomy" id="3082113"/>
    <lineage>
        <taxon>Eukaryota</taxon>
        <taxon>Metazoa</taxon>
        <taxon>Chordata</taxon>
        <taxon>Craniata</taxon>
        <taxon>Vertebrata</taxon>
        <taxon>Euteleostomi</taxon>
        <taxon>Mammalia</taxon>
        <taxon>Eutheria</taxon>
        <taxon>Laurasiatheria</taxon>
        <taxon>Artiodactyla</taxon>
        <taxon>Ruminantia</taxon>
        <taxon>Pecora</taxon>
        <taxon>Cervidae</taxon>
        <taxon>Odocoileinae</taxon>
        <taxon>Rangifer</taxon>
    </lineage>
</organism>
<dbReference type="EMBL" id="OX596093">
    <property type="protein sequence ID" value="CAN0568111.1"/>
    <property type="molecule type" value="Genomic_DNA"/>
</dbReference>
<proteinExistence type="predicted"/>
<evidence type="ECO:0000313" key="1">
    <source>
        <dbReference type="EMBL" id="CAN0568111.1"/>
    </source>
</evidence>
<reference evidence="1" key="2">
    <citation type="submission" date="2025-03" db="EMBL/GenBank/DDBJ databases">
        <authorList>
            <consortium name="ELIXIR-Norway"/>
            <consortium name="Elixir Norway"/>
        </authorList>
    </citation>
    <scope>NUCLEOTIDE SEQUENCE</scope>
</reference>
<reference evidence="1" key="1">
    <citation type="submission" date="2023-05" db="EMBL/GenBank/DDBJ databases">
        <authorList>
            <consortium name="ELIXIR-Norway"/>
        </authorList>
    </citation>
    <scope>NUCLEOTIDE SEQUENCE</scope>
</reference>
<accession>A0AC60A786</accession>
<dbReference type="Proteomes" id="UP001162501">
    <property type="component" value="Chromosome 9"/>
</dbReference>
<sequence length="157" mass="16726">MWSGPCVECGSSFRVLHKSADSVAPAFCAFPGLSGSGSQRLGRTLPSLKKLPPIALRVFGPVLTLSNAARSSPSLHRLLLAGVVPPGSGGHVELAKQLPEPDLASRDLPTELLQFNFSKYLLAVDPRADALGGGFRTYKQDLPSKDGQPSWHSSNMY</sequence>
<evidence type="ECO:0000313" key="2">
    <source>
        <dbReference type="Proteomes" id="UP001162501"/>
    </source>
</evidence>
<name>A0AC60A786_RANTA</name>